<dbReference type="InterPro" id="IPR007245">
    <property type="entry name" value="PIG-T"/>
</dbReference>
<dbReference type="GO" id="GO:0042765">
    <property type="term" value="C:GPI-anchor transamidase complex"/>
    <property type="evidence" value="ECO:0007669"/>
    <property type="project" value="InterPro"/>
</dbReference>
<evidence type="ECO:0000256" key="1">
    <source>
        <dbReference type="SAM" id="MobiDB-lite"/>
    </source>
</evidence>
<sequence length="567" mass="62809">MSDHQEPNESFGYEEQVLVESYGGVTALRLEASSRWNPNTKFHPFGHLNKLFEVADKIIGVADDLNSPGQDDEDHQPFLEMIMQISSRATQDLPSSNKKRLGLVATMDGSLPTGPSGFIIQIRSSLPPSPSLTTKIEAMVQSWMNERLITTPILNASWDVVAERGGGKNDSDSQKPPTTLVQVFLPTNGAAWSADALQQSFRASLGCEQQSQFMGISATTWSNQLVTGAAWNKQLWWKVSSKEKTRRVTVGLQLEQETKNAESLLSLMESSKTSCLLGNRSIQHVHPASSSISPLQSYKLGASKALESSTIDPLASVDMVLRRTYPQKGRLETWITASSNNIASSECSLQFRQVIPPYLTPSWQTLEVLTSKEDTPKIQPYVEWIENGASVVTFSLASISESSFTVMSLEYGPKFVPYDDIPGDPNRGRELPPAVVHIQCPLKSFDLYSNSPLMLPPVPDMSMPFNVLSLSCSLYAYLIGTIISLLVKRASEKVTYKLHPEKKPKSKLEKLKEKIKSKLNKLKGEKNHQETDSKEDGDRDTNGNNESNENKQNESLLPENKTNKGTD</sequence>
<evidence type="ECO:0008006" key="5">
    <source>
        <dbReference type="Google" id="ProtNLM"/>
    </source>
</evidence>
<protein>
    <recommendedName>
        <fullName evidence="5">GPI transamidase component PIG-T</fullName>
    </recommendedName>
</protein>
<evidence type="ECO:0000256" key="2">
    <source>
        <dbReference type="SAM" id="Phobius"/>
    </source>
</evidence>
<gene>
    <name evidence="3" type="ORF">CYCCA115_LOCUS21038</name>
</gene>
<feature type="region of interest" description="Disordered" evidence="1">
    <location>
        <begin position="502"/>
        <end position="567"/>
    </location>
</feature>
<organism evidence="3 4">
    <name type="scientific">Cylindrotheca closterium</name>
    <dbReference type="NCBI Taxonomy" id="2856"/>
    <lineage>
        <taxon>Eukaryota</taxon>
        <taxon>Sar</taxon>
        <taxon>Stramenopiles</taxon>
        <taxon>Ochrophyta</taxon>
        <taxon>Bacillariophyta</taxon>
        <taxon>Bacillariophyceae</taxon>
        <taxon>Bacillariophycidae</taxon>
        <taxon>Bacillariales</taxon>
        <taxon>Bacillariaceae</taxon>
        <taxon>Cylindrotheca</taxon>
    </lineage>
</organism>
<name>A0AAD2PXA8_9STRA</name>
<feature type="compositionally biased region" description="Basic and acidic residues" evidence="1">
    <location>
        <begin position="502"/>
        <end position="541"/>
    </location>
</feature>
<comment type="caution">
    <text evidence="3">The sequence shown here is derived from an EMBL/GenBank/DDBJ whole genome shotgun (WGS) entry which is preliminary data.</text>
</comment>
<evidence type="ECO:0000313" key="4">
    <source>
        <dbReference type="Proteomes" id="UP001295423"/>
    </source>
</evidence>
<dbReference type="AlphaFoldDB" id="A0AAD2PXA8"/>
<evidence type="ECO:0000313" key="3">
    <source>
        <dbReference type="EMBL" id="CAJ1965281.1"/>
    </source>
</evidence>
<proteinExistence type="predicted"/>
<dbReference type="Pfam" id="PF04113">
    <property type="entry name" value="Gpi16"/>
    <property type="match status" value="1"/>
</dbReference>
<dbReference type="Proteomes" id="UP001295423">
    <property type="component" value="Unassembled WGS sequence"/>
</dbReference>
<dbReference type="PANTHER" id="PTHR12959">
    <property type="entry name" value="GPI TRANSAMIDASE COMPONENT PIG-T-RELATED"/>
    <property type="match status" value="1"/>
</dbReference>
<reference evidence="3" key="1">
    <citation type="submission" date="2023-08" db="EMBL/GenBank/DDBJ databases">
        <authorList>
            <person name="Audoor S."/>
            <person name="Bilcke G."/>
        </authorList>
    </citation>
    <scope>NUCLEOTIDE SEQUENCE</scope>
</reference>
<feature type="transmembrane region" description="Helical" evidence="2">
    <location>
        <begin position="467"/>
        <end position="487"/>
    </location>
</feature>
<keyword evidence="4" id="KW-1185">Reference proteome</keyword>
<keyword evidence="2" id="KW-0812">Transmembrane</keyword>
<dbReference type="GO" id="GO:0016255">
    <property type="term" value="P:attachment of GPI anchor to protein"/>
    <property type="evidence" value="ECO:0007669"/>
    <property type="project" value="InterPro"/>
</dbReference>
<dbReference type="PANTHER" id="PTHR12959:SF11">
    <property type="entry name" value="GPI TRANSAMIDASE COMPONENT PIG-T"/>
    <property type="match status" value="1"/>
</dbReference>
<accession>A0AAD2PXA8</accession>
<dbReference type="EMBL" id="CAKOGP040002202">
    <property type="protein sequence ID" value="CAJ1965281.1"/>
    <property type="molecule type" value="Genomic_DNA"/>
</dbReference>
<keyword evidence="2" id="KW-0472">Membrane</keyword>
<keyword evidence="2" id="KW-1133">Transmembrane helix</keyword>